<dbReference type="eggNOG" id="COG0577">
    <property type="taxonomic scope" value="Bacteria"/>
</dbReference>
<dbReference type="AlphaFoldDB" id="V5WH36"/>
<keyword evidence="4 7" id="KW-1133">Transmembrane helix</keyword>
<sequence>MLANVDGVEYAVPINNSNVYIRSGSNSWNGSANAVFPEYAEVFDYDTAEGSFISTDMNQSADMTLILGSEVADELFPDGDAIGRYVRVFLGRGSRSFKVVGIMETRTASFGQSFDSVVYMPYNTYAQRFSGSDIVGAFALGTAEGADVLAIADELEAFLTSRLGEDSFRVMSPATIAEAASSVTETLQLVLAGIAAISLLVGGIGIMNIMLVAVAERTREIGVRKALGASPAFIRSQFLMESASLTMIGGIIGMLLGLGISVFAVNAFGWEFIPSLSAIVLAVAFSAAIGIFFGYYPAHRASTLDPIIALNYE</sequence>
<evidence type="ECO:0000313" key="11">
    <source>
        <dbReference type="Proteomes" id="UP000018680"/>
    </source>
</evidence>
<keyword evidence="2" id="KW-1003">Cell membrane</keyword>
<organism evidence="10 11">
    <name type="scientific">Salinispira pacifica</name>
    <dbReference type="NCBI Taxonomy" id="1307761"/>
    <lineage>
        <taxon>Bacteria</taxon>
        <taxon>Pseudomonadati</taxon>
        <taxon>Spirochaetota</taxon>
        <taxon>Spirochaetia</taxon>
        <taxon>Spirochaetales</taxon>
        <taxon>Spirochaetaceae</taxon>
        <taxon>Salinispira</taxon>
    </lineage>
</organism>
<reference evidence="10 11" key="1">
    <citation type="journal article" date="2015" name="Stand. Genomic Sci.">
        <title>Complete genome sequence and description of Salinispira pacifica gen. nov., sp. nov., a novel spirochaete isolated form a hypersaline microbial mat.</title>
        <authorList>
            <person name="Ben Hania W."/>
            <person name="Joseph M."/>
            <person name="Schumann P."/>
            <person name="Bunk B."/>
            <person name="Fiebig A."/>
            <person name="Sproer C."/>
            <person name="Klenk H.P."/>
            <person name="Fardeau M.L."/>
            <person name="Spring S."/>
        </authorList>
    </citation>
    <scope>NUCLEOTIDE SEQUENCE [LARGE SCALE GENOMIC DNA]</scope>
    <source>
        <strain evidence="10 11">L21-RPul-D2</strain>
    </source>
</reference>
<evidence type="ECO:0000259" key="8">
    <source>
        <dbReference type="Pfam" id="PF02687"/>
    </source>
</evidence>
<evidence type="ECO:0000313" key="10">
    <source>
        <dbReference type="EMBL" id="AHC14476.1"/>
    </source>
</evidence>
<evidence type="ECO:0000256" key="4">
    <source>
        <dbReference type="ARBA" id="ARBA00022989"/>
    </source>
</evidence>
<evidence type="ECO:0000256" key="1">
    <source>
        <dbReference type="ARBA" id="ARBA00004651"/>
    </source>
</evidence>
<keyword evidence="11" id="KW-1185">Reference proteome</keyword>
<feature type="transmembrane region" description="Helical" evidence="7">
    <location>
        <begin position="189"/>
        <end position="215"/>
    </location>
</feature>
<keyword evidence="5 7" id="KW-0472">Membrane</keyword>
<evidence type="ECO:0000256" key="2">
    <source>
        <dbReference type="ARBA" id="ARBA00022475"/>
    </source>
</evidence>
<feature type="domain" description="MacB-like periplasmic core" evidence="9">
    <location>
        <begin position="3"/>
        <end position="157"/>
    </location>
</feature>
<dbReference type="PANTHER" id="PTHR30572">
    <property type="entry name" value="MEMBRANE COMPONENT OF TRANSPORTER-RELATED"/>
    <property type="match status" value="1"/>
</dbReference>
<evidence type="ECO:0000256" key="6">
    <source>
        <dbReference type="ARBA" id="ARBA00038076"/>
    </source>
</evidence>
<dbReference type="STRING" id="1307761.L21SP2_1060"/>
<dbReference type="Pfam" id="PF02687">
    <property type="entry name" value="FtsX"/>
    <property type="match status" value="1"/>
</dbReference>
<comment type="subcellular location">
    <subcellularLocation>
        <location evidence="1">Cell membrane</location>
        <topology evidence="1">Multi-pass membrane protein</topology>
    </subcellularLocation>
</comment>
<dbReference type="PATRIC" id="fig|1307761.3.peg.1055"/>
<dbReference type="Proteomes" id="UP000018680">
    <property type="component" value="Chromosome"/>
</dbReference>
<dbReference type="Pfam" id="PF12704">
    <property type="entry name" value="MacB_PCD"/>
    <property type="match status" value="1"/>
</dbReference>
<feature type="transmembrane region" description="Helical" evidence="7">
    <location>
        <begin position="245"/>
        <end position="270"/>
    </location>
</feature>
<evidence type="ECO:0000256" key="7">
    <source>
        <dbReference type="SAM" id="Phobius"/>
    </source>
</evidence>
<dbReference type="EMBL" id="CP006939">
    <property type="protein sequence ID" value="AHC14476.1"/>
    <property type="molecule type" value="Genomic_DNA"/>
</dbReference>
<comment type="similarity">
    <text evidence="6">Belongs to the ABC-4 integral membrane protein family.</text>
</comment>
<feature type="transmembrane region" description="Helical" evidence="7">
    <location>
        <begin position="276"/>
        <end position="296"/>
    </location>
</feature>
<dbReference type="InterPro" id="IPR025857">
    <property type="entry name" value="MacB_PCD"/>
</dbReference>
<dbReference type="PANTHER" id="PTHR30572:SF4">
    <property type="entry name" value="ABC TRANSPORTER PERMEASE YTRF"/>
    <property type="match status" value="1"/>
</dbReference>
<keyword evidence="3 7" id="KW-0812">Transmembrane</keyword>
<evidence type="ECO:0000256" key="3">
    <source>
        <dbReference type="ARBA" id="ARBA00022692"/>
    </source>
</evidence>
<dbReference type="KEGG" id="slr:L21SP2_1060"/>
<dbReference type="GO" id="GO:0022857">
    <property type="term" value="F:transmembrane transporter activity"/>
    <property type="evidence" value="ECO:0007669"/>
    <property type="project" value="TreeGrafter"/>
</dbReference>
<dbReference type="GO" id="GO:0005886">
    <property type="term" value="C:plasma membrane"/>
    <property type="evidence" value="ECO:0007669"/>
    <property type="project" value="UniProtKB-SubCell"/>
</dbReference>
<protein>
    <submittedName>
        <fullName evidence="10">ABC transporter permease protein</fullName>
    </submittedName>
</protein>
<accession>V5WH36</accession>
<feature type="domain" description="ABC3 transporter permease C-terminal" evidence="8">
    <location>
        <begin position="194"/>
        <end position="306"/>
    </location>
</feature>
<evidence type="ECO:0000256" key="5">
    <source>
        <dbReference type="ARBA" id="ARBA00023136"/>
    </source>
</evidence>
<name>V5WH36_9SPIO</name>
<dbReference type="InterPro" id="IPR050250">
    <property type="entry name" value="Macrolide_Exporter_MacB"/>
</dbReference>
<evidence type="ECO:0000259" key="9">
    <source>
        <dbReference type="Pfam" id="PF12704"/>
    </source>
</evidence>
<dbReference type="InterPro" id="IPR003838">
    <property type="entry name" value="ABC3_permease_C"/>
</dbReference>
<proteinExistence type="inferred from homology"/>
<dbReference type="HOGENOM" id="CLU_000604_8_0_12"/>
<gene>
    <name evidence="10" type="ORF">L21SP2_1060</name>
</gene>